<keyword evidence="4" id="KW-1185">Reference proteome</keyword>
<evidence type="ECO:0008006" key="5">
    <source>
        <dbReference type="Google" id="ProtNLM"/>
    </source>
</evidence>
<proteinExistence type="predicted"/>
<protein>
    <recommendedName>
        <fullName evidence="5">DUF2242 domain-containing protein</fullName>
    </recommendedName>
</protein>
<keyword evidence="2" id="KW-0732">Signal</keyword>
<evidence type="ECO:0000256" key="2">
    <source>
        <dbReference type="SAM" id="SignalP"/>
    </source>
</evidence>
<name>A0A1H7QNG2_9BURK</name>
<evidence type="ECO:0000313" key="3">
    <source>
        <dbReference type="EMBL" id="SEL49560.1"/>
    </source>
</evidence>
<organism evidence="3 4">
    <name type="scientific">Paraburkholderia caballeronis</name>
    <dbReference type="NCBI Taxonomy" id="416943"/>
    <lineage>
        <taxon>Bacteria</taxon>
        <taxon>Pseudomonadati</taxon>
        <taxon>Pseudomonadota</taxon>
        <taxon>Betaproteobacteria</taxon>
        <taxon>Burkholderiales</taxon>
        <taxon>Burkholderiaceae</taxon>
        <taxon>Paraburkholderia</taxon>
    </lineage>
</organism>
<dbReference type="PROSITE" id="PS51257">
    <property type="entry name" value="PROKAR_LIPOPROTEIN"/>
    <property type="match status" value="1"/>
</dbReference>
<dbReference type="EMBL" id="FOAJ01000008">
    <property type="protein sequence ID" value="SEL49560.1"/>
    <property type="molecule type" value="Genomic_DNA"/>
</dbReference>
<accession>A0A1H7QNG2</accession>
<evidence type="ECO:0000256" key="1">
    <source>
        <dbReference type="SAM" id="MobiDB-lite"/>
    </source>
</evidence>
<dbReference type="Pfam" id="PF10001">
    <property type="entry name" value="DUF2242"/>
    <property type="match status" value="1"/>
</dbReference>
<dbReference type="STRING" id="416943.SAMN05445871_4474"/>
<evidence type="ECO:0000313" key="4">
    <source>
        <dbReference type="Proteomes" id="UP000199120"/>
    </source>
</evidence>
<feature type="region of interest" description="Disordered" evidence="1">
    <location>
        <begin position="319"/>
        <end position="360"/>
    </location>
</feature>
<dbReference type="AlphaFoldDB" id="A0A1H7QNG2"/>
<feature type="signal peptide" evidence="2">
    <location>
        <begin position="1"/>
        <end position="20"/>
    </location>
</feature>
<dbReference type="RefSeq" id="WP_090548845.1">
    <property type="nucleotide sequence ID" value="NZ_FNSR01000002.1"/>
</dbReference>
<reference evidence="4" key="1">
    <citation type="submission" date="2016-10" db="EMBL/GenBank/DDBJ databases">
        <authorList>
            <person name="Varghese N."/>
            <person name="Submissions S."/>
        </authorList>
    </citation>
    <scope>NUCLEOTIDE SEQUENCE [LARGE SCALE GENOMIC DNA]</scope>
    <source>
        <strain evidence="4">LMG 26416</strain>
    </source>
</reference>
<sequence>MSLFKRVAPLLLFPLVVALGACSSTKPKFQDDQLFSNSSGPFARNFDFASTDACEAARRALLSQGYMTTMTRNDTVDASKNFQPASDSHIVVEVHVVCTAGDASNTSVVYVNAVQNGYALKKSDTSASVGLSIFGSLSLPIRSNSDAMVKISSETIQSGSFYDRFFDLVTRYLRTSARSEPVPGQSGAIQITPLPPPVSPAPAVAVVTPQTPAAALASRSVAPIVGVAAGSAEVNTPVRDDSHGATPTASAITANAATQTPATNDGHNAAPLPALAAETTTALQPVAGTTGAGLLPGIGEPPMLTAPATLATTTVAPAPTSARASAGQALNAPAATANGTTTAATPTPGPSATAASSTTP</sequence>
<dbReference type="InterPro" id="IPR018718">
    <property type="entry name" value="DUF2242"/>
</dbReference>
<feature type="chain" id="PRO_5030029191" description="DUF2242 domain-containing protein" evidence="2">
    <location>
        <begin position="21"/>
        <end position="360"/>
    </location>
</feature>
<dbReference type="Proteomes" id="UP000199120">
    <property type="component" value="Unassembled WGS sequence"/>
</dbReference>
<gene>
    <name evidence="3" type="ORF">SAMN05192542_108218</name>
</gene>